<evidence type="ECO:0000256" key="10">
    <source>
        <dbReference type="ARBA" id="ARBA00023209"/>
    </source>
</evidence>
<evidence type="ECO:0000256" key="8">
    <source>
        <dbReference type="ARBA" id="ARBA00023098"/>
    </source>
</evidence>
<evidence type="ECO:0000256" key="9">
    <source>
        <dbReference type="ARBA" id="ARBA00023136"/>
    </source>
</evidence>
<evidence type="ECO:0000256" key="7">
    <source>
        <dbReference type="ARBA" id="ARBA00022989"/>
    </source>
</evidence>
<evidence type="ECO:0000256" key="11">
    <source>
        <dbReference type="ARBA" id="ARBA00023264"/>
    </source>
</evidence>
<sequence length="488" mass="55667">MDSGTLSFWTAAVVLAVDFIVRIVSLVVVPRNRRPGSAMAWLLAIFFIPYVGILLFLLIGSPRLGRKRRRKQTEINAYIFNVTEGIELVTKDQKWPQWLKAIVRLNRDLGSMPLVGGNEAQMHIDYDETIRLMAADVAKAKKYVHAEFYIFSSDSVTESLFTAMKEAVNRGVIVRVLLDHVAGLRTVGYRKTRRRLTEIGVQWQLMLPFAPLQGKYERPDLRNHRKLLTIDGVVGWMGSQNVIDSSYLKKSNIRRGLHWKDAMVRLRGPIVTALDAVFLTDWFSETDEILPQHEIAIARPSTVMQNLDCQLVPSGPGFANENNLRLFLALLYSAQKKIIITSPYFVPDEALLYAITSACQRGVRVELFVSEIGDQALVFHAQRSYYEVLLEAGVIIWLYKTPTILHSKHMSIDDEVAVIGSSNMDMRSFSLNLEITMMVRGKSFVAQMRDVEDRYRKESRQLTMEEWRKQPFLRTVLDGLARLTSAIQ</sequence>
<dbReference type="Gene3D" id="3.30.870.10">
    <property type="entry name" value="Endonuclease Chain A"/>
    <property type="match status" value="2"/>
</dbReference>
<keyword evidence="6" id="KW-0677">Repeat</keyword>
<dbReference type="InterPro" id="IPR025202">
    <property type="entry name" value="PLD-like_dom"/>
</dbReference>
<keyword evidence="7 12" id="KW-1133">Transmembrane helix</keyword>
<dbReference type="CDD" id="cd09158">
    <property type="entry name" value="PLDc_EcCLS_like_2"/>
    <property type="match status" value="1"/>
</dbReference>
<evidence type="ECO:0000256" key="5">
    <source>
        <dbReference type="ARBA" id="ARBA00022692"/>
    </source>
</evidence>
<keyword evidence="10" id="KW-0594">Phospholipid biosynthesis</keyword>
<keyword evidence="2" id="KW-1003">Cell membrane</keyword>
<dbReference type="GO" id="GO:0005886">
    <property type="term" value="C:plasma membrane"/>
    <property type="evidence" value="ECO:0007669"/>
    <property type="project" value="UniProtKB-SubCell"/>
</dbReference>
<keyword evidence="9 12" id="KW-0472">Membrane</keyword>
<dbReference type="InterPro" id="IPR027379">
    <property type="entry name" value="CLS_N"/>
</dbReference>
<dbReference type="NCBIfam" id="TIGR04265">
    <property type="entry name" value="bac_cardiolipin"/>
    <property type="match status" value="1"/>
</dbReference>
<keyword evidence="5 12" id="KW-0812">Transmembrane</keyword>
<dbReference type="PROSITE" id="PS50035">
    <property type="entry name" value="PLD"/>
    <property type="match status" value="2"/>
</dbReference>
<dbReference type="Pfam" id="PF13091">
    <property type="entry name" value="PLDc_2"/>
    <property type="match status" value="2"/>
</dbReference>
<keyword evidence="3" id="KW-0444">Lipid biosynthesis</keyword>
<keyword evidence="11" id="KW-1208">Phospholipid metabolism</keyword>
<protein>
    <submittedName>
        <fullName evidence="14">Unannotated protein</fullName>
    </submittedName>
</protein>
<evidence type="ECO:0000256" key="6">
    <source>
        <dbReference type="ARBA" id="ARBA00022737"/>
    </source>
</evidence>
<keyword evidence="8" id="KW-0443">Lipid metabolism</keyword>
<organism evidence="14">
    <name type="scientific">freshwater metagenome</name>
    <dbReference type="NCBI Taxonomy" id="449393"/>
    <lineage>
        <taxon>unclassified sequences</taxon>
        <taxon>metagenomes</taxon>
        <taxon>ecological metagenomes</taxon>
    </lineage>
</organism>
<proteinExistence type="predicted"/>
<dbReference type="AlphaFoldDB" id="A0A6J7FKM3"/>
<evidence type="ECO:0000256" key="12">
    <source>
        <dbReference type="SAM" id="Phobius"/>
    </source>
</evidence>
<feature type="transmembrane region" description="Helical" evidence="12">
    <location>
        <begin position="41"/>
        <end position="60"/>
    </location>
</feature>
<dbReference type="Pfam" id="PF13396">
    <property type="entry name" value="PLDc_N"/>
    <property type="match status" value="1"/>
</dbReference>
<dbReference type="SUPFAM" id="SSF56024">
    <property type="entry name" value="Phospholipase D/nuclease"/>
    <property type="match status" value="2"/>
</dbReference>
<evidence type="ECO:0000256" key="1">
    <source>
        <dbReference type="ARBA" id="ARBA00004651"/>
    </source>
</evidence>
<feature type="transmembrane region" description="Helical" evidence="12">
    <location>
        <begin position="6"/>
        <end position="29"/>
    </location>
</feature>
<evidence type="ECO:0000256" key="2">
    <source>
        <dbReference type="ARBA" id="ARBA00022475"/>
    </source>
</evidence>
<evidence type="ECO:0000259" key="13">
    <source>
        <dbReference type="PROSITE" id="PS50035"/>
    </source>
</evidence>
<dbReference type="PANTHER" id="PTHR21248:SF22">
    <property type="entry name" value="PHOSPHOLIPASE D"/>
    <property type="match status" value="1"/>
</dbReference>
<dbReference type="SMART" id="SM00155">
    <property type="entry name" value="PLDc"/>
    <property type="match status" value="2"/>
</dbReference>
<feature type="domain" description="PLD phosphodiesterase" evidence="13">
    <location>
        <begin position="401"/>
        <end position="428"/>
    </location>
</feature>
<accession>A0A6J7FKM3</accession>
<keyword evidence="4" id="KW-0808">Transferase</keyword>
<dbReference type="GO" id="GO:0032049">
    <property type="term" value="P:cardiolipin biosynthetic process"/>
    <property type="evidence" value="ECO:0007669"/>
    <property type="project" value="InterPro"/>
</dbReference>
<evidence type="ECO:0000313" key="14">
    <source>
        <dbReference type="EMBL" id="CAB4893945.1"/>
    </source>
</evidence>
<dbReference type="InterPro" id="IPR022924">
    <property type="entry name" value="Cardiolipin_synthase"/>
</dbReference>
<evidence type="ECO:0000256" key="4">
    <source>
        <dbReference type="ARBA" id="ARBA00022679"/>
    </source>
</evidence>
<comment type="subcellular location">
    <subcellularLocation>
        <location evidence="1">Cell membrane</location>
        <topology evidence="1">Multi-pass membrane protein</topology>
    </subcellularLocation>
</comment>
<dbReference type="GO" id="GO:0008808">
    <property type="term" value="F:cardiolipin synthase activity"/>
    <property type="evidence" value="ECO:0007669"/>
    <property type="project" value="InterPro"/>
</dbReference>
<evidence type="ECO:0000256" key="3">
    <source>
        <dbReference type="ARBA" id="ARBA00022516"/>
    </source>
</evidence>
<reference evidence="14" key="1">
    <citation type="submission" date="2020-05" db="EMBL/GenBank/DDBJ databases">
        <authorList>
            <person name="Chiriac C."/>
            <person name="Salcher M."/>
            <person name="Ghai R."/>
            <person name="Kavagutti S V."/>
        </authorList>
    </citation>
    <scope>NUCLEOTIDE SEQUENCE</scope>
</reference>
<gene>
    <name evidence="14" type="ORF">UFOPK3516_00577</name>
</gene>
<name>A0A6J7FKM3_9ZZZZ</name>
<dbReference type="EMBL" id="CAFBMB010000030">
    <property type="protein sequence ID" value="CAB4893945.1"/>
    <property type="molecule type" value="Genomic_DNA"/>
</dbReference>
<dbReference type="PANTHER" id="PTHR21248">
    <property type="entry name" value="CARDIOLIPIN SYNTHASE"/>
    <property type="match status" value="1"/>
</dbReference>
<dbReference type="InterPro" id="IPR001736">
    <property type="entry name" value="PLipase_D/transphosphatidylase"/>
</dbReference>
<feature type="domain" description="PLD phosphodiesterase" evidence="13">
    <location>
        <begin position="219"/>
        <end position="246"/>
    </location>
</feature>